<reference evidence="3" key="1">
    <citation type="journal article" date="2014" name="Front. Microbiol.">
        <title>High frequency of phylogenetically diverse reductive dehalogenase-homologous genes in deep subseafloor sedimentary metagenomes.</title>
        <authorList>
            <person name="Kawai M."/>
            <person name="Futagami T."/>
            <person name="Toyoda A."/>
            <person name="Takaki Y."/>
            <person name="Nishi S."/>
            <person name="Hori S."/>
            <person name="Arai W."/>
            <person name="Tsubouchi T."/>
            <person name="Morono Y."/>
            <person name="Uchiyama I."/>
            <person name="Ito T."/>
            <person name="Fujiyama A."/>
            <person name="Inagaki F."/>
            <person name="Takami H."/>
        </authorList>
    </citation>
    <scope>NUCLEOTIDE SEQUENCE</scope>
    <source>
        <strain evidence="3">Expedition CK06-06</strain>
    </source>
</reference>
<gene>
    <name evidence="3" type="ORF">S03H2_30359</name>
</gene>
<proteinExistence type="predicted"/>
<evidence type="ECO:0000313" key="3">
    <source>
        <dbReference type="EMBL" id="GAH55629.1"/>
    </source>
</evidence>
<accession>X1HP76</accession>
<evidence type="ECO:0000256" key="2">
    <source>
        <dbReference type="SAM" id="MobiDB-lite"/>
    </source>
</evidence>
<feature type="compositionally biased region" description="Basic residues" evidence="2">
    <location>
        <begin position="8"/>
        <end position="23"/>
    </location>
</feature>
<feature type="coiled-coil region" evidence="1">
    <location>
        <begin position="38"/>
        <end position="65"/>
    </location>
</feature>
<protein>
    <recommendedName>
        <fullName evidence="4">Small EDRK-rich factor-like N-terminal domain-containing protein</fullName>
    </recommendedName>
</protein>
<evidence type="ECO:0008006" key="4">
    <source>
        <dbReference type="Google" id="ProtNLM"/>
    </source>
</evidence>
<feature type="region of interest" description="Disordered" evidence="2">
    <location>
        <begin position="1"/>
        <end position="23"/>
    </location>
</feature>
<organism evidence="3">
    <name type="scientific">marine sediment metagenome</name>
    <dbReference type="NCBI Taxonomy" id="412755"/>
    <lineage>
        <taxon>unclassified sequences</taxon>
        <taxon>metagenomes</taxon>
        <taxon>ecological metagenomes</taxon>
    </lineage>
</organism>
<dbReference type="EMBL" id="BARU01018367">
    <property type="protein sequence ID" value="GAH55629.1"/>
    <property type="molecule type" value="Genomic_DNA"/>
</dbReference>
<evidence type="ECO:0000256" key="1">
    <source>
        <dbReference type="SAM" id="Coils"/>
    </source>
</evidence>
<keyword evidence="1" id="KW-0175">Coiled coil</keyword>
<sequence length="67" mass="8334">MKKSDILKKKKRIKTQRRARKIKKQHNYEFKTHKGTSKFDLQENIRRAEREEKEEKLKIKKMEGMFK</sequence>
<comment type="caution">
    <text evidence="3">The sequence shown here is derived from an EMBL/GenBank/DDBJ whole genome shotgun (WGS) entry which is preliminary data.</text>
</comment>
<name>X1HP76_9ZZZZ</name>
<dbReference type="AlphaFoldDB" id="X1HP76"/>